<evidence type="ECO:0000256" key="9">
    <source>
        <dbReference type="ARBA" id="ARBA00023306"/>
    </source>
</evidence>
<dbReference type="Gene3D" id="3.30.70.3040">
    <property type="match status" value="1"/>
</dbReference>
<keyword evidence="9 10" id="KW-0131">Cell cycle</keyword>
<keyword evidence="7 11" id="KW-1133">Transmembrane helix</keyword>
<keyword evidence="4 10" id="KW-1003">Cell membrane</keyword>
<dbReference type="Pfam" id="PF02687">
    <property type="entry name" value="FtsX"/>
    <property type="match status" value="1"/>
</dbReference>
<evidence type="ECO:0000256" key="6">
    <source>
        <dbReference type="ARBA" id="ARBA00022692"/>
    </source>
</evidence>
<dbReference type="InterPro" id="IPR040690">
    <property type="entry name" value="FtsX_ECD"/>
</dbReference>
<dbReference type="GO" id="GO:0051301">
    <property type="term" value="P:cell division"/>
    <property type="evidence" value="ECO:0007669"/>
    <property type="project" value="UniProtKB-KW"/>
</dbReference>
<dbReference type="Pfam" id="PF18075">
    <property type="entry name" value="FtsX_ECD"/>
    <property type="match status" value="1"/>
</dbReference>
<evidence type="ECO:0000313" key="15">
    <source>
        <dbReference type="Proteomes" id="UP001056429"/>
    </source>
</evidence>
<dbReference type="EMBL" id="JAGSOJ010000001">
    <property type="protein sequence ID" value="MCM1988455.1"/>
    <property type="molecule type" value="Genomic_DNA"/>
</dbReference>
<feature type="domain" description="FtsX extracellular" evidence="13">
    <location>
        <begin position="59"/>
        <end position="156"/>
    </location>
</feature>
<reference evidence="14" key="2">
    <citation type="submission" date="2021-04" db="EMBL/GenBank/DDBJ databases">
        <authorList>
            <person name="Dong X."/>
        </authorList>
    </citation>
    <scope>NUCLEOTIDE SEQUENCE</scope>
    <source>
        <strain evidence="14">ZWT</strain>
    </source>
</reference>
<protein>
    <recommendedName>
        <fullName evidence="3 10">Cell division protein FtsX</fullName>
    </recommendedName>
</protein>
<dbReference type="InterPro" id="IPR004513">
    <property type="entry name" value="FtsX"/>
</dbReference>
<evidence type="ECO:0000259" key="13">
    <source>
        <dbReference type="Pfam" id="PF18075"/>
    </source>
</evidence>
<comment type="subcellular location">
    <subcellularLocation>
        <location evidence="1">Cell membrane</location>
        <topology evidence="1">Multi-pass membrane protein</topology>
    </subcellularLocation>
</comment>
<feature type="transmembrane region" description="Helical" evidence="11">
    <location>
        <begin position="175"/>
        <end position="198"/>
    </location>
</feature>
<dbReference type="InterPro" id="IPR058204">
    <property type="entry name" value="FtsX_firmicutes-type"/>
</dbReference>
<name>A0A9J6NVE5_9CLOT</name>
<evidence type="ECO:0000259" key="12">
    <source>
        <dbReference type="Pfam" id="PF02687"/>
    </source>
</evidence>
<evidence type="ECO:0000256" key="2">
    <source>
        <dbReference type="ARBA" id="ARBA00007379"/>
    </source>
</evidence>
<keyword evidence="5 10" id="KW-0132">Cell division</keyword>
<dbReference type="Proteomes" id="UP001056429">
    <property type="component" value="Unassembled WGS sequence"/>
</dbReference>
<dbReference type="PANTHER" id="PTHR47755:SF1">
    <property type="entry name" value="CELL DIVISION PROTEIN FTSX"/>
    <property type="match status" value="1"/>
</dbReference>
<organism evidence="14 15">
    <name type="scientific">Oceanirhabdus seepicola</name>
    <dbReference type="NCBI Taxonomy" id="2828781"/>
    <lineage>
        <taxon>Bacteria</taxon>
        <taxon>Bacillati</taxon>
        <taxon>Bacillota</taxon>
        <taxon>Clostridia</taxon>
        <taxon>Eubacteriales</taxon>
        <taxon>Clostridiaceae</taxon>
        <taxon>Oceanirhabdus</taxon>
    </lineage>
</organism>
<dbReference type="NCBIfam" id="NF038347">
    <property type="entry name" value="FtsX_Gpos"/>
    <property type="match status" value="1"/>
</dbReference>
<evidence type="ECO:0000256" key="7">
    <source>
        <dbReference type="ARBA" id="ARBA00022989"/>
    </source>
</evidence>
<dbReference type="InterPro" id="IPR003838">
    <property type="entry name" value="ABC3_permease_C"/>
</dbReference>
<reference evidence="14" key="1">
    <citation type="journal article" date="2021" name="mSystems">
        <title>Bacteria and Archaea Synergistically Convert Glycine Betaine to Biogenic Methane in the Formosa Cold Seep of the South China Sea.</title>
        <authorList>
            <person name="Li L."/>
            <person name="Zhang W."/>
            <person name="Zhang S."/>
            <person name="Song L."/>
            <person name="Sun Q."/>
            <person name="Zhang H."/>
            <person name="Xiang H."/>
            <person name="Dong X."/>
        </authorList>
    </citation>
    <scope>NUCLEOTIDE SEQUENCE</scope>
    <source>
        <strain evidence="14">ZWT</strain>
    </source>
</reference>
<dbReference type="RefSeq" id="WP_250857322.1">
    <property type="nucleotide sequence ID" value="NZ_JAGSOJ010000001.1"/>
</dbReference>
<dbReference type="AlphaFoldDB" id="A0A9J6NVE5"/>
<evidence type="ECO:0000256" key="8">
    <source>
        <dbReference type="ARBA" id="ARBA00023136"/>
    </source>
</evidence>
<keyword evidence="6 11" id="KW-0812">Transmembrane</keyword>
<dbReference type="PANTHER" id="PTHR47755">
    <property type="entry name" value="CELL DIVISION PROTEIN FTSX"/>
    <property type="match status" value="1"/>
</dbReference>
<evidence type="ECO:0000313" key="14">
    <source>
        <dbReference type="EMBL" id="MCM1988455.1"/>
    </source>
</evidence>
<accession>A0A9J6NVE5</accession>
<comment type="function">
    <text evidence="10">Part of the ABC transporter FtsEX involved in asymmetric cellular division facilitating the initiation of sporulation.</text>
</comment>
<feature type="domain" description="ABC3 transporter permease C-terminal" evidence="12">
    <location>
        <begin position="178"/>
        <end position="297"/>
    </location>
</feature>
<feature type="transmembrane region" description="Helical" evidence="11">
    <location>
        <begin position="23"/>
        <end position="46"/>
    </location>
</feature>
<evidence type="ECO:0000256" key="11">
    <source>
        <dbReference type="SAM" id="Phobius"/>
    </source>
</evidence>
<dbReference type="GO" id="GO:0005886">
    <property type="term" value="C:plasma membrane"/>
    <property type="evidence" value="ECO:0007669"/>
    <property type="project" value="UniProtKB-SubCell"/>
</dbReference>
<evidence type="ECO:0000256" key="5">
    <source>
        <dbReference type="ARBA" id="ARBA00022618"/>
    </source>
</evidence>
<proteinExistence type="inferred from homology"/>
<evidence type="ECO:0000256" key="1">
    <source>
        <dbReference type="ARBA" id="ARBA00004651"/>
    </source>
</evidence>
<sequence length="298" mass="33552">MKINTLRYFTTDASKSLSRNKTLTFASIATVTTTLLIFGLFLMVALNVRMFMDQIGSTLEVRVALEDNITIEQKNKLKATIKNSDGFKEMKEISKAEGRDAFIESHGEDAEEARKLFEDFLEVNPLPVVLVVKAEDGSYIDGIVQNIKGYEGIYDVTTAKDVIEKITKIISVMKVSAIVIFVLLFIVSIFLIMNTIKLTVYSRKKEINIMKYVGATDWFIRCPFIIEGIIIGLVGSVISLVILYGFYILIYDMLKNILFVSFATPNVILKSMVWQFILGGIFIGAFGSILSIRRFLKV</sequence>
<evidence type="ECO:0000256" key="4">
    <source>
        <dbReference type="ARBA" id="ARBA00022475"/>
    </source>
</evidence>
<feature type="transmembrane region" description="Helical" evidence="11">
    <location>
        <begin position="218"/>
        <end position="251"/>
    </location>
</feature>
<feature type="transmembrane region" description="Helical" evidence="11">
    <location>
        <begin position="272"/>
        <end position="292"/>
    </location>
</feature>
<dbReference type="PIRSF" id="PIRSF003097">
    <property type="entry name" value="FtsX"/>
    <property type="match status" value="1"/>
</dbReference>
<gene>
    <name evidence="14" type="primary">ftsX</name>
    <name evidence="14" type="ORF">KDK92_01800</name>
</gene>
<comment type="caution">
    <text evidence="14">The sequence shown here is derived from an EMBL/GenBank/DDBJ whole genome shotgun (WGS) entry which is preliminary data.</text>
</comment>
<keyword evidence="15" id="KW-1185">Reference proteome</keyword>
<evidence type="ECO:0000256" key="10">
    <source>
        <dbReference type="PIRNR" id="PIRNR003097"/>
    </source>
</evidence>
<evidence type="ECO:0000256" key="3">
    <source>
        <dbReference type="ARBA" id="ARBA00021907"/>
    </source>
</evidence>
<keyword evidence="8 10" id="KW-0472">Membrane</keyword>
<comment type="similarity">
    <text evidence="2 10">Belongs to the ABC-4 integral membrane protein family. FtsX subfamily.</text>
</comment>